<dbReference type="InterPro" id="IPR000182">
    <property type="entry name" value="GNAT_dom"/>
</dbReference>
<name>A0ABY9E8D6_9GAMM</name>
<dbReference type="Gene3D" id="3.40.630.30">
    <property type="match status" value="1"/>
</dbReference>
<sequence length="169" mass="18609">MALATPEADSAITITLAAYTDSRHAADMLALMDEYSRHPFGGGVPLPDRCRAELPAKLAAFPGAFSVLAYSGDQAVGLVNCFTGFSTFACQPLVNIHDVIVSERLRGKGLCAEMLDLVAREAKRRGCCKMTMEVLEKNHTAQHAYRKAGFKPYTLDEEFGQAEFWQRYL</sequence>
<dbReference type="InterPro" id="IPR016181">
    <property type="entry name" value="Acyl_CoA_acyltransferase"/>
</dbReference>
<keyword evidence="1" id="KW-0808">Transferase</keyword>
<accession>A0ABY9E8D6</accession>
<evidence type="ECO:0000256" key="1">
    <source>
        <dbReference type="ARBA" id="ARBA00022679"/>
    </source>
</evidence>
<keyword evidence="5" id="KW-1185">Reference proteome</keyword>
<dbReference type="Pfam" id="PF00583">
    <property type="entry name" value="Acetyltransf_1"/>
    <property type="match status" value="1"/>
</dbReference>
<dbReference type="PANTHER" id="PTHR10545">
    <property type="entry name" value="DIAMINE N-ACETYLTRANSFERASE"/>
    <property type="match status" value="1"/>
</dbReference>
<dbReference type="RefSeq" id="WP_301414468.1">
    <property type="nucleotide sequence ID" value="NZ_CP098023.1"/>
</dbReference>
<dbReference type="CDD" id="cd04301">
    <property type="entry name" value="NAT_SF"/>
    <property type="match status" value="1"/>
</dbReference>
<gene>
    <name evidence="4" type="ORF">M8T91_12365</name>
</gene>
<dbReference type="EMBL" id="CP098023">
    <property type="protein sequence ID" value="WKD48700.1"/>
    <property type="molecule type" value="Genomic_DNA"/>
</dbReference>
<evidence type="ECO:0000256" key="2">
    <source>
        <dbReference type="ARBA" id="ARBA00023315"/>
    </source>
</evidence>
<dbReference type="Proteomes" id="UP001321520">
    <property type="component" value="Chromosome"/>
</dbReference>
<evidence type="ECO:0000259" key="3">
    <source>
        <dbReference type="PROSITE" id="PS51186"/>
    </source>
</evidence>
<dbReference type="SUPFAM" id="SSF55729">
    <property type="entry name" value="Acyl-CoA N-acyltransferases (Nat)"/>
    <property type="match status" value="1"/>
</dbReference>
<protein>
    <submittedName>
        <fullName evidence="4">GNAT family N-acetyltransferase</fullName>
    </submittedName>
</protein>
<evidence type="ECO:0000313" key="5">
    <source>
        <dbReference type="Proteomes" id="UP001321520"/>
    </source>
</evidence>
<reference evidence="4 5" key="1">
    <citation type="submission" date="2022-05" db="EMBL/GenBank/DDBJ databases">
        <title>Microbulbifer sp. nov., isolated from sponge.</title>
        <authorList>
            <person name="Gao L."/>
        </authorList>
    </citation>
    <scope>NUCLEOTIDE SEQUENCE [LARGE SCALE GENOMIC DNA]</scope>
    <source>
        <strain evidence="4 5">MI-G</strain>
    </source>
</reference>
<proteinExistence type="predicted"/>
<organism evidence="4 5">
    <name type="scientific">Microbulbifer spongiae</name>
    <dbReference type="NCBI Taxonomy" id="2944933"/>
    <lineage>
        <taxon>Bacteria</taxon>
        <taxon>Pseudomonadati</taxon>
        <taxon>Pseudomonadota</taxon>
        <taxon>Gammaproteobacteria</taxon>
        <taxon>Cellvibrionales</taxon>
        <taxon>Microbulbiferaceae</taxon>
        <taxon>Microbulbifer</taxon>
    </lineage>
</organism>
<feature type="domain" description="N-acetyltransferase" evidence="3">
    <location>
        <begin position="14"/>
        <end position="169"/>
    </location>
</feature>
<dbReference type="PROSITE" id="PS51186">
    <property type="entry name" value="GNAT"/>
    <property type="match status" value="1"/>
</dbReference>
<dbReference type="PANTHER" id="PTHR10545:SF29">
    <property type="entry name" value="GH14572P-RELATED"/>
    <property type="match status" value="1"/>
</dbReference>
<evidence type="ECO:0000313" key="4">
    <source>
        <dbReference type="EMBL" id="WKD48700.1"/>
    </source>
</evidence>
<dbReference type="InterPro" id="IPR051016">
    <property type="entry name" value="Diverse_Substrate_AcTransf"/>
</dbReference>
<keyword evidence="2" id="KW-0012">Acyltransferase</keyword>